<protein>
    <submittedName>
        <fullName evidence="1">Uncharacterized protein</fullName>
    </submittedName>
</protein>
<name>A0ACB9PS75_BAUVA</name>
<gene>
    <name evidence="1" type="ORF">L6164_004914</name>
</gene>
<dbReference type="Proteomes" id="UP000828941">
    <property type="component" value="Chromosome 3"/>
</dbReference>
<keyword evidence="2" id="KW-1185">Reference proteome</keyword>
<sequence>MLIRCDFCDSKTAVLYCKADTAKLCLLCDQHVHKANALSLKHVRFQICDNCKNEAATIQCPTDTLMLCQECDWDIHNNCSTSSLHERSQVEGFSGSPSIIELATFFGFDLKPKDLIAMDCRPRLYEHKLRDDAKEQLLEMARGNLAKIDKEGAELGPGTPPSRLAQQVDVDSLELNNGYDDELLKQQTPFTSLLMLPTDADLRKTGYASEGDLLWDCNPSYQMAQVWDFQLGKSRHCGEPKLLTFDSLKQDSLVIPGTFQDIDNMNRMTINDDLLSRTDKVHMGEGTLMEERKGLFSNQSDQSSSSHVIMKEESNKKPRDEFSSVSKLMESIIYSGTVMEHHVGGSENSNMVTTKVNTEELAKNRGDAMLRYKEKKKTRRYDKHIRYESRKARADMRKRVRGRFVKATDATDAQV</sequence>
<organism evidence="1 2">
    <name type="scientific">Bauhinia variegata</name>
    <name type="common">Purple orchid tree</name>
    <name type="synonym">Phanera variegata</name>
    <dbReference type="NCBI Taxonomy" id="167791"/>
    <lineage>
        <taxon>Eukaryota</taxon>
        <taxon>Viridiplantae</taxon>
        <taxon>Streptophyta</taxon>
        <taxon>Embryophyta</taxon>
        <taxon>Tracheophyta</taxon>
        <taxon>Spermatophyta</taxon>
        <taxon>Magnoliopsida</taxon>
        <taxon>eudicotyledons</taxon>
        <taxon>Gunneridae</taxon>
        <taxon>Pentapetalae</taxon>
        <taxon>rosids</taxon>
        <taxon>fabids</taxon>
        <taxon>Fabales</taxon>
        <taxon>Fabaceae</taxon>
        <taxon>Cercidoideae</taxon>
        <taxon>Cercideae</taxon>
        <taxon>Bauhiniinae</taxon>
        <taxon>Bauhinia</taxon>
    </lineage>
</organism>
<reference evidence="1 2" key="1">
    <citation type="journal article" date="2022" name="DNA Res.">
        <title>Chromosomal-level genome assembly of the orchid tree Bauhinia variegata (Leguminosae; Cercidoideae) supports the allotetraploid origin hypothesis of Bauhinia.</title>
        <authorList>
            <person name="Zhong Y."/>
            <person name="Chen Y."/>
            <person name="Zheng D."/>
            <person name="Pang J."/>
            <person name="Liu Y."/>
            <person name="Luo S."/>
            <person name="Meng S."/>
            <person name="Qian L."/>
            <person name="Wei D."/>
            <person name="Dai S."/>
            <person name="Zhou R."/>
        </authorList>
    </citation>
    <scope>NUCLEOTIDE SEQUENCE [LARGE SCALE GENOMIC DNA]</scope>
    <source>
        <strain evidence="1">BV-YZ2020</strain>
    </source>
</reference>
<accession>A0ACB9PS75</accession>
<dbReference type="EMBL" id="CM039428">
    <property type="protein sequence ID" value="KAI4350461.1"/>
    <property type="molecule type" value="Genomic_DNA"/>
</dbReference>
<evidence type="ECO:0000313" key="1">
    <source>
        <dbReference type="EMBL" id="KAI4350461.1"/>
    </source>
</evidence>
<comment type="caution">
    <text evidence="1">The sequence shown here is derived from an EMBL/GenBank/DDBJ whole genome shotgun (WGS) entry which is preliminary data.</text>
</comment>
<evidence type="ECO:0000313" key="2">
    <source>
        <dbReference type="Proteomes" id="UP000828941"/>
    </source>
</evidence>
<proteinExistence type="predicted"/>